<gene>
    <name evidence="1" type="ORF">LFA_2275</name>
</gene>
<dbReference type="STRING" id="1212491.LFA_2275"/>
<dbReference type="KEGG" id="lfa:LFA_2275"/>
<dbReference type="Proteomes" id="UP000032430">
    <property type="component" value="Chromosome I"/>
</dbReference>
<accession>A0A098G6P3</accession>
<keyword evidence="2" id="KW-1185">Reference proteome</keyword>
<organism evidence="1 2">
    <name type="scientific">Legionella fallonii LLAP-10</name>
    <dbReference type="NCBI Taxonomy" id="1212491"/>
    <lineage>
        <taxon>Bacteria</taxon>
        <taxon>Pseudomonadati</taxon>
        <taxon>Pseudomonadota</taxon>
        <taxon>Gammaproteobacteria</taxon>
        <taxon>Legionellales</taxon>
        <taxon>Legionellaceae</taxon>
        <taxon>Legionella</taxon>
    </lineage>
</organism>
<evidence type="ECO:0000313" key="1">
    <source>
        <dbReference type="EMBL" id="CEG57649.1"/>
    </source>
</evidence>
<dbReference type="EMBL" id="LN614827">
    <property type="protein sequence ID" value="CEG57649.1"/>
    <property type="molecule type" value="Genomic_DNA"/>
</dbReference>
<protein>
    <submittedName>
        <fullName evidence="1">Uncharacterized protein</fullName>
    </submittedName>
</protein>
<evidence type="ECO:0000313" key="2">
    <source>
        <dbReference type="Proteomes" id="UP000032430"/>
    </source>
</evidence>
<dbReference type="AlphaFoldDB" id="A0A098G6P3"/>
<proteinExistence type="predicted"/>
<dbReference type="HOGENOM" id="CLU_2880350_0_0_6"/>
<name>A0A098G6P3_9GAMM</name>
<sequence>MLDVLIVPDNAVTISLKKMGTIKFKASVVKTKNNENMTRNFFLKLFFGQKNGKKWDIICKLVK</sequence>
<reference evidence="2" key="1">
    <citation type="submission" date="2014-09" db="EMBL/GenBank/DDBJ databases">
        <authorList>
            <person name="Gomez-Valero L."/>
        </authorList>
    </citation>
    <scope>NUCLEOTIDE SEQUENCE [LARGE SCALE GENOMIC DNA]</scope>
    <source>
        <strain evidence="2">ATCC700992</strain>
    </source>
</reference>